<dbReference type="Gramene" id="PRQ15692">
    <property type="protein sequence ID" value="PRQ15692"/>
    <property type="gene ID" value="RchiOBHm_CPg0502041"/>
</dbReference>
<sequence>MQFHNQYRNEVLDNFFILFLLRVDLEFCTIKYKVNKITYSIGVSSLLALDSKLKIR</sequence>
<protein>
    <submittedName>
        <fullName evidence="1">Uncharacterized protein</fullName>
    </submittedName>
</protein>
<keyword evidence="2" id="KW-1185">Reference proteome</keyword>
<reference evidence="1 2" key="1">
    <citation type="journal article" date="2018" name="Nat. Genet.">
        <title>The Rosa genome provides new insights in the design of modern roses.</title>
        <authorList>
            <person name="Bendahmane M."/>
        </authorList>
    </citation>
    <scope>NUCLEOTIDE SEQUENCE [LARGE SCALE GENOMIC DNA]</scope>
    <source>
        <strain evidence="2">cv. Old Blush</strain>
    </source>
</reference>
<accession>A0A2P6P190</accession>
<keyword evidence="1" id="KW-0934">Plastid</keyword>
<evidence type="ECO:0000313" key="1">
    <source>
        <dbReference type="EMBL" id="PRQ15692.1"/>
    </source>
</evidence>
<gene>
    <name evidence="1" type="ORF">RchiOBHm_CPg0502041</name>
</gene>
<organism evidence="1 2">
    <name type="scientific">Rosa chinensis</name>
    <name type="common">China rose</name>
    <dbReference type="NCBI Taxonomy" id="74649"/>
    <lineage>
        <taxon>Eukaryota</taxon>
        <taxon>Viridiplantae</taxon>
        <taxon>Streptophyta</taxon>
        <taxon>Embryophyta</taxon>
        <taxon>Tracheophyta</taxon>
        <taxon>Spermatophyta</taxon>
        <taxon>Magnoliopsida</taxon>
        <taxon>eudicotyledons</taxon>
        <taxon>Gunneridae</taxon>
        <taxon>Pentapetalae</taxon>
        <taxon>rosids</taxon>
        <taxon>fabids</taxon>
        <taxon>Rosales</taxon>
        <taxon>Rosaceae</taxon>
        <taxon>Rosoideae</taxon>
        <taxon>Rosoideae incertae sedis</taxon>
        <taxon>Rosa</taxon>
    </lineage>
</organism>
<comment type="caution">
    <text evidence="1">The sequence shown here is derived from an EMBL/GenBank/DDBJ whole genome shotgun (WGS) entry which is preliminary data.</text>
</comment>
<keyword evidence="1" id="KW-0150">Chloroplast</keyword>
<dbReference type="AlphaFoldDB" id="A0A2P6P190"/>
<dbReference type="EMBL" id="PDCK01000046">
    <property type="protein sequence ID" value="PRQ15692.1"/>
    <property type="molecule type" value="Genomic_DNA"/>
</dbReference>
<geneLocation type="chloroplast" evidence="1"/>
<name>A0A2P6P190_ROSCH</name>
<proteinExistence type="predicted"/>
<evidence type="ECO:0000313" key="2">
    <source>
        <dbReference type="Proteomes" id="UP000238479"/>
    </source>
</evidence>
<dbReference type="Proteomes" id="UP000238479">
    <property type="component" value="Chloroplast Pltd"/>
</dbReference>